<dbReference type="Proteomes" id="UP001558474">
    <property type="component" value="Unassembled WGS sequence"/>
</dbReference>
<evidence type="ECO:0000256" key="2">
    <source>
        <dbReference type="ARBA" id="ARBA00022617"/>
    </source>
</evidence>
<reference evidence="8" key="2">
    <citation type="journal article" date="2022" name="BMC Genomics">
        <title>Comparative genome analysis of mycobacteria focusing on tRNA and non-coding RNA.</title>
        <authorList>
            <person name="Behra P.R.K."/>
            <person name="Pettersson B.M.F."/>
            <person name="Ramesh M."/>
            <person name="Das S."/>
            <person name="Dasgupta S."/>
            <person name="Kirsebom L.A."/>
        </authorList>
    </citation>
    <scope>NUCLEOTIDE SEQUENCE</scope>
    <source>
        <strain evidence="8">DSM 44242</strain>
    </source>
</reference>
<dbReference type="GO" id="GO:0046872">
    <property type="term" value="F:metal ion binding"/>
    <property type="evidence" value="ECO:0007669"/>
    <property type="project" value="UniProtKB-KW"/>
</dbReference>
<dbReference type="NCBIfam" id="TIGR02435">
    <property type="entry name" value="CobG"/>
    <property type="match status" value="1"/>
</dbReference>
<evidence type="ECO:0000256" key="5">
    <source>
        <dbReference type="ARBA" id="ARBA00023004"/>
    </source>
</evidence>
<evidence type="ECO:0000313" key="9">
    <source>
        <dbReference type="EMBL" id="MEX3742002.1"/>
    </source>
</evidence>
<dbReference type="InterPro" id="IPR036136">
    <property type="entry name" value="Nit/Sulf_reduc_fer-like_dom_sf"/>
</dbReference>
<dbReference type="SUPFAM" id="SSF56014">
    <property type="entry name" value="Nitrite and sulphite reductase 4Fe-4S domain-like"/>
    <property type="match status" value="1"/>
</dbReference>
<keyword evidence="1" id="KW-0004">4Fe-4S</keyword>
<keyword evidence="3" id="KW-0479">Metal-binding</keyword>
<evidence type="ECO:0000259" key="7">
    <source>
        <dbReference type="Pfam" id="PF03460"/>
    </source>
</evidence>
<keyword evidence="6" id="KW-0411">Iron-sulfur</keyword>
<evidence type="ECO:0000313" key="8">
    <source>
        <dbReference type="EMBL" id="MCV7391732.1"/>
    </source>
</evidence>
<evidence type="ECO:0000256" key="6">
    <source>
        <dbReference type="ARBA" id="ARBA00023014"/>
    </source>
</evidence>
<evidence type="ECO:0000256" key="4">
    <source>
        <dbReference type="ARBA" id="ARBA00023002"/>
    </source>
</evidence>
<dbReference type="InterPro" id="IPR005117">
    <property type="entry name" value="NiRdtase/SiRdtase_haem-b_fer"/>
</dbReference>
<feature type="domain" description="Nitrite/Sulfite reductase ferredoxin-like" evidence="7">
    <location>
        <begin position="19"/>
        <end position="68"/>
    </location>
</feature>
<dbReference type="Pfam" id="PF03460">
    <property type="entry name" value="NIR_SIR_ferr"/>
    <property type="match status" value="1"/>
</dbReference>
<keyword evidence="2" id="KW-0349">Heme</keyword>
<accession>A0AAW5TBC0</accession>
<evidence type="ECO:0000256" key="3">
    <source>
        <dbReference type="ARBA" id="ARBA00022723"/>
    </source>
</evidence>
<dbReference type="AlphaFoldDB" id="A0AAW5TBC0"/>
<evidence type="ECO:0000313" key="11">
    <source>
        <dbReference type="Proteomes" id="UP001558474"/>
    </source>
</evidence>
<name>A0AAW5TBC0_9MYCO</name>
<protein>
    <submittedName>
        <fullName evidence="8">Precorrin-3B synthase</fullName>
        <ecNumber evidence="8">1.14.13.83</ecNumber>
    </submittedName>
</protein>
<reference evidence="8" key="1">
    <citation type="submission" date="2020-07" db="EMBL/GenBank/DDBJ databases">
        <authorList>
            <person name="Pettersson B.M.F."/>
            <person name="Behra P.R.K."/>
            <person name="Ramesh M."/>
            <person name="Das S."/>
            <person name="Dasgupta S."/>
            <person name="Kirsebom L.A."/>
        </authorList>
    </citation>
    <scope>NUCLEOTIDE SEQUENCE</scope>
    <source>
        <strain evidence="8">DSM 44242</strain>
    </source>
</reference>
<dbReference type="Gene3D" id="3.90.480.10">
    <property type="entry name" value="Sulfite Reductase Hemoprotein,Domain 2"/>
    <property type="match status" value="1"/>
</dbReference>
<dbReference type="RefSeq" id="WP_036451162.1">
    <property type="nucleotide sequence ID" value="NZ_JACKVC010000021.1"/>
</dbReference>
<keyword evidence="5" id="KW-0408">Iron</keyword>
<dbReference type="PANTHER" id="PTHR32439:SF9">
    <property type="entry name" value="BLR3264 PROTEIN"/>
    <property type="match status" value="1"/>
</dbReference>
<evidence type="ECO:0000256" key="1">
    <source>
        <dbReference type="ARBA" id="ARBA00022485"/>
    </source>
</evidence>
<gene>
    <name evidence="8" type="primary">cobG</name>
    <name evidence="9" type="ORF">ABFW12_27590</name>
    <name evidence="8" type="ORF">H5P34_27100</name>
</gene>
<dbReference type="GO" id="GO:0043818">
    <property type="term" value="F:precorrin-3B synthase activity"/>
    <property type="evidence" value="ECO:0007669"/>
    <property type="project" value="UniProtKB-EC"/>
</dbReference>
<organism evidence="8 10">
    <name type="scientific">Mycolicibacterium porcinum</name>
    <dbReference type="NCBI Taxonomy" id="39693"/>
    <lineage>
        <taxon>Bacteria</taxon>
        <taxon>Bacillati</taxon>
        <taxon>Actinomycetota</taxon>
        <taxon>Actinomycetes</taxon>
        <taxon>Mycobacteriales</taxon>
        <taxon>Mycobacteriaceae</taxon>
        <taxon>Mycolicibacterium</taxon>
    </lineage>
</organism>
<keyword evidence="11" id="KW-1185">Reference proteome</keyword>
<dbReference type="SUPFAM" id="SSF55124">
    <property type="entry name" value="Nitrite/Sulfite reductase N-terminal domain-like"/>
    <property type="match status" value="2"/>
</dbReference>
<evidence type="ECO:0000313" key="10">
    <source>
        <dbReference type="Proteomes" id="UP001141659"/>
    </source>
</evidence>
<dbReference type="EMBL" id="JBDLOU010000085">
    <property type="protein sequence ID" value="MEX3742002.1"/>
    <property type="molecule type" value="Genomic_DNA"/>
</dbReference>
<dbReference type="EMBL" id="JACKVC010000021">
    <property type="protein sequence ID" value="MCV7391732.1"/>
    <property type="molecule type" value="Genomic_DNA"/>
</dbReference>
<dbReference type="Proteomes" id="UP001141659">
    <property type="component" value="Unassembled WGS sequence"/>
</dbReference>
<dbReference type="InterPro" id="IPR051329">
    <property type="entry name" value="NIR_SIR_4Fe-4S"/>
</dbReference>
<dbReference type="InterPro" id="IPR012798">
    <property type="entry name" value="Cbl_synth_CobG-like"/>
</dbReference>
<dbReference type="PANTHER" id="PTHR32439">
    <property type="entry name" value="FERREDOXIN--NITRITE REDUCTASE, CHLOROPLASTIC"/>
    <property type="match status" value="1"/>
</dbReference>
<dbReference type="Gene3D" id="3.90.480.20">
    <property type="match status" value="1"/>
</dbReference>
<dbReference type="InterPro" id="IPR045854">
    <property type="entry name" value="NO2/SO3_Rdtase_4Fe4S_sf"/>
</dbReference>
<sequence length="381" mass="39539">MTRTRDQDACPGALTVHQAADGALVRIRLPGGMITSAQLTTLAQVAEQFGSPAMELTSRGNIQIRAVTDTGGAATALTAAGLLPSPTHERARNIVASPLSGRSGGVTDVRPLVIDLDRAIQADPALAALPGRFWFSLDDGRGDVSGIDADAGVHARDDGTFALLLAGRDTGVRLDAGDVVATLIEVAGRFVQIRGKAWRITELDDHSALLDGLAADALAGTTWPPTVTPPVGWIEQRDGDIALGAAVPLGVLQARVARFLAAVETPLVITPWRSVLVCDVPEGVADTALRVLAPLGLVFDENSPWLRVSACTGSPGCAKSAADVRADAADVARNPAPSDGTGPRREAHRHFVGCERACGSPPVGEVLVATEDGYRLRIAPP</sequence>
<keyword evidence="4 8" id="KW-0560">Oxidoreductase</keyword>
<dbReference type="EC" id="1.14.13.83" evidence="8"/>
<comment type="caution">
    <text evidence="8">The sequence shown here is derived from an EMBL/GenBank/DDBJ whole genome shotgun (WGS) entry which is preliminary data.</text>
</comment>
<proteinExistence type="predicted"/>
<dbReference type="GO" id="GO:0051539">
    <property type="term" value="F:4 iron, 4 sulfur cluster binding"/>
    <property type="evidence" value="ECO:0007669"/>
    <property type="project" value="UniProtKB-KW"/>
</dbReference>
<reference evidence="9 11" key="3">
    <citation type="submission" date="2024-04" db="EMBL/GenBank/DDBJ databases">
        <title>Genomic Markers of Mycobacteria.</title>
        <authorList>
            <person name="Soliman M.S."/>
            <person name="Elkholy A."/>
            <person name="Soliman N.S."/>
            <person name="Abbas A."/>
            <person name="Khayrat S."/>
            <person name="Shawky S."/>
        </authorList>
    </citation>
    <scope>NUCLEOTIDE SEQUENCE [LARGE SCALE GENOMIC DNA]</scope>
    <source>
        <strain evidence="9 11">Egy-CU-AM5</strain>
    </source>
</reference>